<dbReference type="GO" id="GO:0015035">
    <property type="term" value="F:protein-disulfide reductase activity"/>
    <property type="evidence" value="ECO:0007669"/>
    <property type="project" value="TreeGrafter"/>
</dbReference>
<dbReference type="InterPro" id="IPR036249">
    <property type="entry name" value="Thioredoxin-like_sf"/>
</dbReference>
<sequence>MEKLNRHTFYSFISAGDRVVEFSAQWCFDCKRLRLSLPELENRYASAFRFGELDVDEAREIAESLGVKGVPTFIVFRDGREWGRLPAKDARKEKNLTPFFDRMSYKSPA</sequence>
<dbReference type="RefSeq" id="WP_176757753.1">
    <property type="nucleotide sequence ID" value="NZ_FMZA01000002.1"/>
</dbReference>
<evidence type="ECO:0000259" key="4">
    <source>
        <dbReference type="PROSITE" id="PS51352"/>
    </source>
</evidence>
<accession>A0A1G6I3G1</accession>
<proteinExistence type="inferred from homology"/>
<dbReference type="Proteomes" id="UP000199387">
    <property type="component" value="Unassembled WGS sequence"/>
</dbReference>
<dbReference type="Pfam" id="PF00085">
    <property type="entry name" value="Thioredoxin"/>
    <property type="match status" value="1"/>
</dbReference>
<comment type="similarity">
    <text evidence="1">Belongs to the thioredoxin family.</text>
</comment>
<dbReference type="GO" id="GO:0005737">
    <property type="term" value="C:cytoplasm"/>
    <property type="evidence" value="ECO:0007669"/>
    <property type="project" value="TreeGrafter"/>
</dbReference>
<reference evidence="5 6" key="1">
    <citation type="submission" date="2016-10" db="EMBL/GenBank/DDBJ databases">
        <authorList>
            <person name="de Groot N.N."/>
        </authorList>
    </citation>
    <scope>NUCLEOTIDE SEQUENCE [LARGE SCALE GENOMIC DNA]</scope>
    <source>
        <strain evidence="5 6">DSM 45514</strain>
    </source>
</reference>
<dbReference type="InterPro" id="IPR013766">
    <property type="entry name" value="Thioredoxin_domain"/>
</dbReference>
<keyword evidence="6" id="KW-1185">Reference proteome</keyword>
<dbReference type="AlphaFoldDB" id="A0A1G6I3G1"/>
<keyword evidence="2" id="KW-1015">Disulfide bond</keyword>
<dbReference type="PROSITE" id="PS51352">
    <property type="entry name" value="THIOREDOXIN_2"/>
    <property type="match status" value="1"/>
</dbReference>
<feature type="domain" description="Thioredoxin" evidence="4">
    <location>
        <begin position="1"/>
        <end position="105"/>
    </location>
</feature>
<name>A0A1G6I3G1_9BACL</name>
<dbReference type="EMBL" id="FMZA01000002">
    <property type="protein sequence ID" value="SDC00970.1"/>
    <property type="molecule type" value="Genomic_DNA"/>
</dbReference>
<dbReference type="STRING" id="1236220.SAMN04488112_10229"/>
<evidence type="ECO:0000256" key="1">
    <source>
        <dbReference type="ARBA" id="ARBA00008987"/>
    </source>
</evidence>
<evidence type="ECO:0000313" key="6">
    <source>
        <dbReference type="Proteomes" id="UP000199387"/>
    </source>
</evidence>
<gene>
    <name evidence="5" type="ORF">SAMN04488112_10229</name>
</gene>
<keyword evidence="3" id="KW-0676">Redox-active center</keyword>
<dbReference type="PANTHER" id="PTHR45663:SF11">
    <property type="entry name" value="GEO12009P1"/>
    <property type="match status" value="1"/>
</dbReference>
<evidence type="ECO:0000313" key="5">
    <source>
        <dbReference type="EMBL" id="SDC00970.1"/>
    </source>
</evidence>
<dbReference type="CDD" id="cd02947">
    <property type="entry name" value="TRX_family"/>
    <property type="match status" value="1"/>
</dbReference>
<dbReference type="SUPFAM" id="SSF52833">
    <property type="entry name" value="Thioredoxin-like"/>
    <property type="match status" value="1"/>
</dbReference>
<evidence type="ECO:0000256" key="2">
    <source>
        <dbReference type="ARBA" id="ARBA00023157"/>
    </source>
</evidence>
<dbReference type="PANTHER" id="PTHR45663">
    <property type="entry name" value="GEO12009P1"/>
    <property type="match status" value="1"/>
</dbReference>
<organism evidence="5 6">
    <name type="scientific">Melghirimyces thermohalophilus</name>
    <dbReference type="NCBI Taxonomy" id="1236220"/>
    <lineage>
        <taxon>Bacteria</taxon>
        <taxon>Bacillati</taxon>
        <taxon>Bacillota</taxon>
        <taxon>Bacilli</taxon>
        <taxon>Bacillales</taxon>
        <taxon>Thermoactinomycetaceae</taxon>
        <taxon>Melghirimyces</taxon>
    </lineage>
</organism>
<protein>
    <submittedName>
        <fullName evidence="5">Thioredoxin</fullName>
    </submittedName>
</protein>
<dbReference type="Gene3D" id="3.40.30.10">
    <property type="entry name" value="Glutaredoxin"/>
    <property type="match status" value="1"/>
</dbReference>
<evidence type="ECO:0000256" key="3">
    <source>
        <dbReference type="ARBA" id="ARBA00023284"/>
    </source>
</evidence>